<proteinExistence type="predicted"/>
<dbReference type="OrthoDB" id="2415936at2759"/>
<dbReference type="InterPro" id="IPR024964">
    <property type="entry name" value="CTLH/CRA"/>
</dbReference>
<dbReference type="SMART" id="SM00757">
    <property type="entry name" value="CRA"/>
    <property type="match status" value="1"/>
</dbReference>
<dbReference type="PROSITE" id="PS50896">
    <property type="entry name" value="LISH"/>
    <property type="match status" value="1"/>
</dbReference>
<evidence type="ECO:0000313" key="4">
    <source>
        <dbReference type="Proteomes" id="UP000614601"/>
    </source>
</evidence>
<protein>
    <recommendedName>
        <fullName evidence="2">CTLH domain-containing protein</fullName>
    </recommendedName>
</protein>
<gene>
    <name evidence="3" type="ORF">BOKJ2_LOCUS10631</name>
</gene>
<dbReference type="PANTHER" id="PTHR12864">
    <property type="entry name" value="RAN BINDING PROTEIN 9-RELATED"/>
    <property type="match status" value="1"/>
</dbReference>
<dbReference type="EMBL" id="CAJFCW020000005">
    <property type="protein sequence ID" value="CAG9119013.1"/>
    <property type="molecule type" value="Genomic_DNA"/>
</dbReference>
<keyword evidence="4" id="KW-1185">Reference proteome</keyword>
<accession>A0A811L825</accession>
<feature type="domain" description="CTLH" evidence="2">
    <location>
        <begin position="88"/>
        <end position="145"/>
    </location>
</feature>
<dbReference type="Proteomes" id="UP000783686">
    <property type="component" value="Unassembled WGS sequence"/>
</dbReference>
<evidence type="ECO:0000256" key="1">
    <source>
        <dbReference type="SAM" id="MobiDB-lite"/>
    </source>
</evidence>
<dbReference type="InterPro" id="IPR013144">
    <property type="entry name" value="CRA_dom"/>
</dbReference>
<dbReference type="AlphaFoldDB" id="A0A811L825"/>
<sequence length="271" mass="30972">MSSFDDEEDHLPVLPTISATPEDEYHRGNNNGSDVFSEYVEDLEKGIPEEKIFNFVYDYLVGEGLGDVAKLLSEESGQPMPPDLNIEKLTERNQIREAIQDGRISEAIDRIKELCPGMLESDKEFHFAILRQLLVEVIRRKDDEEALDFAQKYLADKCDDNTSQEQMTLLEQTYALLAFEKPEESPFGHLMHENQKQMLAHVVNQRILVHLGVTPQTRFEKLIKMMVWNQCQIAGKGDLGTDIKQGVINQQARDLFEQPEGGYIDTPEESL</sequence>
<dbReference type="PROSITE" id="PS50897">
    <property type="entry name" value="CTLH"/>
    <property type="match status" value="1"/>
</dbReference>
<dbReference type="Proteomes" id="UP000614601">
    <property type="component" value="Unassembled WGS sequence"/>
</dbReference>
<feature type="region of interest" description="Disordered" evidence="1">
    <location>
        <begin position="1"/>
        <end position="31"/>
    </location>
</feature>
<comment type="caution">
    <text evidence="3">The sequence shown here is derived from an EMBL/GenBank/DDBJ whole genome shotgun (WGS) entry which is preliminary data.</text>
</comment>
<dbReference type="InterPro" id="IPR050618">
    <property type="entry name" value="Ubq-SigPath_Reg"/>
</dbReference>
<dbReference type="Pfam" id="PF10607">
    <property type="entry name" value="CTLH"/>
    <property type="match status" value="1"/>
</dbReference>
<evidence type="ECO:0000313" key="3">
    <source>
        <dbReference type="EMBL" id="CAD5223861.1"/>
    </source>
</evidence>
<dbReference type="InterPro" id="IPR006595">
    <property type="entry name" value="CTLH_C"/>
</dbReference>
<organism evidence="3 4">
    <name type="scientific">Bursaphelenchus okinawaensis</name>
    <dbReference type="NCBI Taxonomy" id="465554"/>
    <lineage>
        <taxon>Eukaryota</taxon>
        <taxon>Metazoa</taxon>
        <taxon>Ecdysozoa</taxon>
        <taxon>Nematoda</taxon>
        <taxon>Chromadorea</taxon>
        <taxon>Rhabditida</taxon>
        <taxon>Tylenchina</taxon>
        <taxon>Tylenchomorpha</taxon>
        <taxon>Aphelenchoidea</taxon>
        <taxon>Aphelenchoididae</taxon>
        <taxon>Bursaphelenchus</taxon>
    </lineage>
</organism>
<dbReference type="EMBL" id="CAJFDH010000005">
    <property type="protein sequence ID" value="CAD5223861.1"/>
    <property type="molecule type" value="Genomic_DNA"/>
</dbReference>
<evidence type="ECO:0000259" key="2">
    <source>
        <dbReference type="PROSITE" id="PS50897"/>
    </source>
</evidence>
<reference evidence="3" key="1">
    <citation type="submission" date="2020-09" db="EMBL/GenBank/DDBJ databases">
        <authorList>
            <person name="Kikuchi T."/>
        </authorList>
    </citation>
    <scope>NUCLEOTIDE SEQUENCE</scope>
    <source>
        <strain evidence="3">SH1</strain>
    </source>
</reference>
<dbReference type="InterPro" id="IPR006594">
    <property type="entry name" value="LisH"/>
</dbReference>
<name>A0A811L825_9BILA</name>
<dbReference type="SMART" id="SM00668">
    <property type="entry name" value="CTLH"/>
    <property type="match status" value="1"/>
</dbReference>